<evidence type="ECO:0000256" key="2">
    <source>
        <dbReference type="ARBA" id="ARBA00005684"/>
    </source>
</evidence>
<evidence type="ECO:0000256" key="3">
    <source>
        <dbReference type="ARBA" id="ARBA00012560"/>
    </source>
</evidence>
<reference evidence="11" key="1">
    <citation type="submission" date="2020-10" db="EMBL/GenBank/DDBJ databases">
        <authorList>
            <person name="Gilroy R."/>
        </authorList>
    </citation>
    <scope>NUCLEOTIDE SEQUENCE</scope>
    <source>
        <strain evidence="11">ChiHjej12B11-7776</strain>
    </source>
</reference>
<dbReference type="NCBIfam" id="NF011080">
    <property type="entry name" value="PRK14508.1-3"/>
    <property type="match status" value="1"/>
</dbReference>
<dbReference type="Pfam" id="PF02446">
    <property type="entry name" value="Glyco_hydro_77"/>
    <property type="match status" value="1"/>
</dbReference>
<reference evidence="11" key="2">
    <citation type="journal article" date="2021" name="PeerJ">
        <title>Extensive microbial diversity within the chicken gut microbiome revealed by metagenomics and culture.</title>
        <authorList>
            <person name="Gilroy R."/>
            <person name="Ravi A."/>
            <person name="Getino M."/>
            <person name="Pursley I."/>
            <person name="Horton D.L."/>
            <person name="Alikhan N.F."/>
            <person name="Baker D."/>
            <person name="Gharbi K."/>
            <person name="Hall N."/>
            <person name="Watson M."/>
            <person name="Adriaenssens E.M."/>
            <person name="Foster-Nyarko E."/>
            <person name="Jarju S."/>
            <person name="Secka A."/>
            <person name="Antonio M."/>
            <person name="Oren A."/>
            <person name="Chaudhuri R.R."/>
            <person name="La Ragione R."/>
            <person name="Hildebrand F."/>
            <person name="Pallen M.J."/>
        </authorList>
    </citation>
    <scope>NUCLEOTIDE SEQUENCE</scope>
    <source>
        <strain evidence="11">ChiHjej12B11-7776</strain>
    </source>
</reference>
<evidence type="ECO:0000256" key="7">
    <source>
        <dbReference type="ARBA" id="ARBA00023277"/>
    </source>
</evidence>
<dbReference type="InterPro" id="IPR017853">
    <property type="entry name" value="GH"/>
</dbReference>
<dbReference type="GO" id="GO:0005975">
    <property type="term" value="P:carbohydrate metabolic process"/>
    <property type="evidence" value="ECO:0007669"/>
    <property type="project" value="InterPro"/>
</dbReference>
<comment type="similarity">
    <text evidence="2 10">Belongs to the disproportionating enzyme family.</text>
</comment>
<evidence type="ECO:0000256" key="1">
    <source>
        <dbReference type="ARBA" id="ARBA00000439"/>
    </source>
</evidence>
<keyword evidence="6 10" id="KW-0808">Transferase</keyword>
<dbReference type="PANTHER" id="PTHR32438">
    <property type="entry name" value="4-ALPHA-GLUCANOTRANSFERASE DPE1, CHLOROPLASTIC/AMYLOPLASTIC"/>
    <property type="match status" value="1"/>
</dbReference>
<evidence type="ECO:0000256" key="4">
    <source>
        <dbReference type="ARBA" id="ARBA00020295"/>
    </source>
</evidence>
<keyword evidence="7 10" id="KW-0119">Carbohydrate metabolism</keyword>
<dbReference type="NCBIfam" id="TIGR00217">
    <property type="entry name" value="malQ"/>
    <property type="match status" value="1"/>
</dbReference>
<dbReference type="InterPro" id="IPR003385">
    <property type="entry name" value="Glyco_hydro_77"/>
</dbReference>
<dbReference type="Proteomes" id="UP000886852">
    <property type="component" value="Unassembled WGS sequence"/>
</dbReference>
<evidence type="ECO:0000256" key="10">
    <source>
        <dbReference type="RuleBase" id="RU361207"/>
    </source>
</evidence>
<keyword evidence="5 10" id="KW-0328">Glycosyltransferase</keyword>
<name>A0A9D1SQP6_9BACT</name>
<dbReference type="AlphaFoldDB" id="A0A9D1SQP6"/>
<dbReference type="PANTHER" id="PTHR32438:SF5">
    <property type="entry name" value="4-ALPHA-GLUCANOTRANSFERASE DPE1, CHLOROPLASTIC_AMYLOPLASTIC"/>
    <property type="match status" value="1"/>
</dbReference>
<comment type="catalytic activity">
    <reaction evidence="1 10">
        <text>Transfers a segment of a (1-&gt;4)-alpha-D-glucan to a new position in an acceptor, which may be glucose or a (1-&gt;4)-alpha-D-glucan.</text>
        <dbReference type="EC" id="2.4.1.25"/>
    </reaction>
</comment>
<organism evidence="11 12">
    <name type="scientific">Candidatus Fimimonas merdipullorum</name>
    <dbReference type="NCBI Taxonomy" id="2840822"/>
    <lineage>
        <taxon>Bacteria</taxon>
        <taxon>Pseudomonadati</taxon>
        <taxon>Myxococcota</taxon>
        <taxon>Myxococcia</taxon>
        <taxon>Myxococcales</taxon>
        <taxon>Cystobacterineae</taxon>
        <taxon>Myxococcaceae</taxon>
        <taxon>Myxococcaceae incertae sedis</taxon>
        <taxon>Candidatus Fimimonas</taxon>
    </lineage>
</organism>
<dbReference type="EC" id="2.4.1.25" evidence="3 10"/>
<comment type="caution">
    <text evidence="11">The sequence shown here is derived from an EMBL/GenBank/DDBJ whole genome shotgun (WGS) entry which is preliminary data.</text>
</comment>
<dbReference type="GO" id="GO:0004134">
    <property type="term" value="F:4-alpha-glucanotransferase activity"/>
    <property type="evidence" value="ECO:0007669"/>
    <property type="project" value="UniProtKB-EC"/>
</dbReference>
<evidence type="ECO:0000313" key="12">
    <source>
        <dbReference type="Proteomes" id="UP000886852"/>
    </source>
</evidence>
<accession>A0A9D1SQP6</accession>
<dbReference type="EMBL" id="DVOC01000076">
    <property type="protein sequence ID" value="HIU91242.1"/>
    <property type="molecule type" value="Genomic_DNA"/>
</dbReference>
<dbReference type="Gene3D" id="3.20.20.80">
    <property type="entry name" value="Glycosidases"/>
    <property type="match status" value="1"/>
</dbReference>
<evidence type="ECO:0000256" key="8">
    <source>
        <dbReference type="ARBA" id="ARBA00031423"/>
    </source>
</evidence>
<dbReference type="SUPFAM" id="SSF51445">
    <property type="entry name" value="(Trans)glycosidases"/>
    <property type="match status" value="1"/>
</dbReference>
<sequence length="485" mass="55295">MRKSGILLHITSLPSRYGVGTLEESGKFIRFLKSAKQSYWQILPVTPTDAHNSPYAAPSAFAGNVLFIDASDLCKRGYVSFEQVKACRGARGIDYDYARRNKEKLLRQAFCVFLKNEPPADYRDFCEQNSYWLKDYALFCAATEHFGASRSDWPDEGLRMHKAESVAKYSELLAEEAEYYVFCQYLFFSQWKHFRHTLSEEGIKLFGDIPMYVSYDSADVWAHPELFDLDEKGNPKNVAGVPPDYFSPDGQLWGNPLYDWERMKKSGYDWWMRRIEHCSRLFDVLRIDHFRAFDSYYAVPFGQKTAKFGRWKKGVGAELLEKAIKTFPELTIVAEDLGYIPQSVTELRKKLGIPGMKILQFAFDGGTDNPFLPQNYEKNCVAYLGTHDNDTTVGWWDSADESIRANAQKWCGVKDNPVRELMTALAESDADTVVFTMQDVAEKGGEYRMNRPGQAGGWSYMADSADLSAGNAKRLAALTEKTNRT</sequence>
<evidence type="ECO:0000313" key="11">
    <source>
        <dbReference type="EMBL" id="HIU91242.1"/>
    </source>
</evidence>
<gene>
    <name evidence="11" type="primary">malQ</name>
    <name evidence="11" type="ORF">IAC72_04460</name>
</gene>
<protein>
    <recommendedName>
        <fullName evidence="4 10">4-alpha-glucanotransferase</fullName>
        <ecNumber evidence="3 10">2.4.1.25</ecNumber>
    </recommendedName>
    <alternativeName>
        <fullName evidence="8 10">Amylomaltase</fullName>
    </alternativeName>
    <alternativeName>
        <fullName evidence="9 10">Disproportionating enzyme</fullName>
    </alternativeName>
</protein>
<proteinExistence type="inferred from homology"/>
<evidence type="ECO:0000256" key="5">
    <source>
        <dbReference type="ARBA" id="ARBA00022676"/>
    </source>
</evidence>
<evidence type="ECO:0000256" key="6">
    <source>
        <dbReference type="ARBA" id="ARBA00022679"/>
    </source>
</evidence>
<evidence type="ECO:0000256" key="9">
    <source>
        <dbReference type="ARBA" id="ARBA00031501"/>
    </source>
</evidence>